<sequence length="117" mass="13424">MYFISEEDLDSLNNNGDLSNNGIKDSNNSNGRNSRNSYNARNSNSNNGGVNGSSSNNNNNSNKFDNGSMLFEFKRFLNNFFNLQIDNNDRSYVSEWVLDNCNDFVKFGIQDFINYHY</sequence>
<dbReference type="EMBL" id="BSXV01001310">
    <property type="protein sequence ID" value="GME92412.1"/>
    <property type="molecule type" value="Genomic_DNA"/>
</dbReference>
<protein>
    <submittedName>
        <fullName evidence="1">Unnamed protein product</fullName>
    </submittedName>
</protein>
<comment type="caution">
    <text evidence="1">The sequence shown here is derived from an EMBL/GenBank/DDBJ whole genome shotgun (WGS) entry which is preliminary data.</text>
</comment>
<evidence type="ECO:0000313" key="1">
    <source>
        <dbReference type="EMBL" id="GME92412.1"/>
    </source>
</evidence>
<evidence type="ECO:0000313" key="2">
    <source>
        <dbReference type="Proteomes" id="UP001165101"/>
    </source>
</evidence>
<organism evidence="1 2">
    <name type="scientific">Candida boidinii</name>
    <name type="common">Yeast</name>
    <dbReference type="NCBI Taxonomy" id="5477"/>
    <lineage>
        <taxon>Eukaryota</taxon>
        <taxon>Fungi</taxon>
        <taxon>Dikarya</taxon>
        <taxon>Ascomycota</taxon>
        <taxon>Saccharomycotina</taxon>
        <taxon>Pichiomycetes</taxon>
        <taxon>Pichiales</taxon>
        <taxon>Pichiaceae</taxon>
        <taxon>Ogataea</taxon>
        <taxon>Ogataea/Candida clade</taxon>
    </lineage>
</organism>
<dbReference type="Proteomes" id="UP001165101">
    <property type="component" value="Unassembled WGS sequence"/>
</dbReference>
<accession>A0ACB5TPT0</accession>
<gene>
    <name evidence="1" type="ORF">Cboi01_000273800</name>
</gene>
<reference evidence="1" key="1">
    <citation type="submission" date="2023-04" db="EMBL/GenBank/DDBJ databases">
        <title>Candida boidinii NBRC 1967.</title>
        <authorList>
            <person name="Ichikawa N."/>
            <person name="Sato H."/>
            <person name="Tonouchi N."/>
        </authorList>
    </citation>
    <scope>NUCLEOTIDE SEQUENCE</scope>
    <source>
        <strain evidence="1">NBRC 1967</strain>
    </source>
</reference>
<proteinExistence type="predicted"/>
<keyword evidence="2" id="KW-1185">Reference proteome</keyword>
<name>A0ACB5TPT0_CANBO</name>